<proteinExistence type="predicted"/>
<evidence type="ECO:0000313" key="2">
    <source>
        <dbReference type="Proteomes" id="UP000323597"/>
    </source>
</evidence>
<sequence>METPATHMKISSYHNNNNSCKSIKPCFGWWSCMNVSRSVWRILEREQFAVGFPLRASPVSHKHRRDLHYMV</sequence>
<organism evidence="1 2">
    <name type="scientific">Gossypium mustelinum</name>
    <name type="common">Cotton</name>
    <name type="synonym">Gossypium caicoense</name>
    <dbReference type="NCBI Taxonomy" id="34275"/>
    <lineage>
        <taxon>Eukaryota</taxon>
        <taxon>Viridiplantae</taxon>
        <taxon>Streptophyta</taxon>
        <taxon>Embryophyta</taxon>
        <taxon>Tracheophyta</taxon>
        <taxon>Spermatophyta</taxon>
        <taxon>Magnoliopsida</taxon>
        <taxon>eudicotyledons</taxon>
        <taxon>Gunneridae</taxon>
        <taxon>Pentapetalae</taxon>
        <taxon>rosids</taxon>
        <taxon>malvids</taxon>
        <taxon>Malvales</taxon>
        <taxon>Malvaceae</taxon>
        <taxon>Malvoideae</taxon>
        <taxon>Gossypium</taxon>
    </lineage>
</organism>
<dbReference type="AlphaFoldDB" id="A0A5D2TBD0"/>
<protein>
    <submittedName>
        <fullName evidence="1">Uncharacterized protein</fullName>
    </submittedName>
</protein>
<reference evidence="1 2" key="1">
    <citation type="submission" date="2019-07" db="EMBL/GenBank/DDBJ databases">
        <title>WGS assembly of Gossypium mustelinum.</title>
        <authorList>
            <person name="Chen Z.J."/>
            <person name="Sreedasyam A."/>
            <person name="Ando A."/>
            <person name="Song Q."/>
            <person name="De L."/>
            <person name="Hulse-Kemp A."/>
            <person name="Ding M."/>
            <person name="Ye W."/>
            <person name="Kirkbride R."/>
            <person name="Jenkins J."/>
            <person name="Plott C."/>
            <person name="Lovell J."/>
            <person name="Lin Y.-M."/>
            <person name="Vaughn R."/>
            <person name="Liu B."/>
            <person name="Li W."/>
            <person name="Simpson S."/>
            <person name="Scheffler B."/>
            <person name="Saski C."/>
            <person name="Grover C."/>
            <person name="Hu G."/>
            <person name="Conover J."/>
            <person name="Carlson J."/>
            <person name="Shu S."/>
            <person name="Boston L."/>
            <person name="Williams M."/>
            <person name="Peterson D."/>
            <person name="Mcgee K."/>
            <person name="Jones D."/>
            <person name="Wendel J."/>
            <person name="Stelly D."/>
            <person name="Grimwood J."/>
            <person name="Schmutz J."/>
        </authorList>
    </citation>
    <scope>NUCLEOTIDE SEQUENCE [LARGE SCALE GENOMIC DNA]</scope>
    <source>
        <strain evidence="1">1408120.09</strain>
    </source>
</reference>
<keyword evidence="2" id="KW-1185">Reference proteome</keyword>
<evidence type="ECO:0000313" key="1">
    <source>
        <dbReference type="EMBL" id="TYI62172.1"/>
    </source>
</evidence>
<dbReference type="EMBL" id="CM017658">
    <property type="protein sequence ID" value="TYI62172.1"/>
    <property type="molecule type" value="Genomic_DNA"/>
</dbReference>
<name>A0A5D2TBD0_GOSMU</name>
<dbReference type="Proteomes" id="UP000323597">
    <property type="component" value="Chromosome D10"/>
</dbReference>
<accession>A0A5D2TBD0</accession>
<gene>
    <name evidence="1" type="ORF">E1A91_D10G227300v1</name>
</gene>